<reference evidence="10 11" key="1">
    <citation type="submission" date="2024-08" db="EMBL/GenBank/DDBJ databases">
        <authorList>
            <person name="Lu H."/>
        </authorList>
    </citation>
    <scope>NUCLEOTIDE SEQUENCE [LARGE SCALE GENOMIC DNA]</scope>
    <source>
        <strain evidence="10 11">BYS78W</strain>
    </source>
</reference>
<dbReference type="InterPro" id="IPR041546">
    <property type="entry name" value="ClpA/ClpB_AAA_lid"/>
</dbReference>
<dbReference type="Pfam" id="PF17871">
    <property type="entry name" value="AAA_lid_9"/>
    <property type="match status" value="1"/>
</dbReference>
<dbReference type="InterPro" id="IPR001270">
    <property type="entry name" value="ClpA/B"/>
</dbReference>
<dbReference type="SUPFAM" id="SSF81923">
    <property type="entry name" value="Double Clp-N motif"/>
    <property type="match status" value="1"/>
</dbReference>
<evidence type="ECO:0000313" key="11">
    <source>
        <dbReference type="Proteomes" id="UP001606134"/>
    </source>
</evidence>
<gene>
    <name evidence="10" type="primary">tssH</name>
    <name evidence="10" type="synonym">clpV</name>
    <name evidence="10" type="ORF">ACG04R_24070</name>
</gene>
<dbReference type="InterPro" id="IPR018368">
    <property type="entry name" value="ClpA/B_CS1"/>
</dbReference>
<dbReference type="PANTHER" id="PTHR11638">
    <property type="entry name" value="ATP-DEPENDENT CLP PROTEASE"/>
    <property type="match status" value="1"/>
</dbReference>
<dbReference type="SMART" id="SM00382">
    <property type="entry name" value="AAA"/>
    <property type="match status" value="2"/>
</dbReference>
<dbReference type="Gene3D" id="3.40.50.300">
    <property type="entry name" value="P-loop containing nucleotide triphosphate hydrolases"/>
    <property type="match status" value="3"/>
</dbReference>
<dbReference type="PROSITE" id="PS51903">
    <property type="entry name" value="CLP_R"/>
    <property type="match status" value="1"/>
</dbReference>
<protein>
    <submittedName>
        <fullName evidence="10">Type VI secretion system ATPase TssH</fullName>
    </submittedName>
</protein>
<dbReference type="RefSeq" id="WP_394416200.1">
    <property type="nucleotide sequence ID" value="NZ_JBIGIC010000015.1"/>
</dbReference>
<sequence length="907" mass="98207">MAEISRVAVFGKLNALTYKAVEGATVFCKLRGNPYVELEHWIAQIVQNPDSDWHRILRHFDIDDAVLAKDITTALDRLPRGATAISDIAENITNAIERGWVYGSLMYGDTAVRSGYVLLGMLKTTFLRNALFAISRQFERIKPDDLADGMAKIVAGSPEDGQTASDGSGAGAPGEASGAIAPAAMGKQEALKKFTVDLTEQARSGKMDPIVGRDDEIRQVVDILMRRRQNNPILVGEAGVGKTAVVEGFAQRIARGDVPPSLKDVELRALDVGLLQAGASMKGEFEQRLRSVIDEVQASAKPVILFIDETHTLVGAGGAAGTGDAANLLKPALARGTLRTIGATTFAEYKKHIEKDPALTRRFQTVQVDEPDEVRAVLMMRGVAGTMEKHHKVQILDEALEAAVKLSHRYIPARQLPDKSVSLLDTACARVAVSLHATPAEVDDSRKRIEALEVELGIIGREAAVGIDVGSREAVAREHLGNEKARLEALDARWAAERTLVDEVLGLRAKLRAASQPVEGTGSALEAEVKVEAAESDVPAAPTAEDRAAWLAQLQEAQKKLAELQGESPLILPTVDYQAVAAVVGDWTGIPVGRMARNEIETILKIADHLGQRVIGQDHAMEMIAKRIQTSRAGLDNPSKPIGVFMLAGTSGVGKTETALALAEALYGGEQNLITINMSEYQEAHTVSTLKGAPPGYIGYGEGGVLTEAVRRKPYSVVLLDEVEKAHPDVHEMFFQVFDKGFMEDGEGRFIDFKNTLILLTTNAGTDLIASLCKDPDLMPDPDGMAKALREPLLKIFPPALLGRLVTIPYYPLSDEMLGRIVKLQLGRIKKRVEARYQIPFNFGEDVVKLVVSRCTESESGGRMIDAILTNTMLPDVSREFLNRMMRGEEIKGVTVGVAGGGFSYQF</sequence>
<dbReference type="CDD" id="cd19499">
    <property type="entry name" value="RecA-like_ClpB_Hsp104-like"/>
    <property type="match status" value="1"/>
</dbReference>
<dbReference type="SUPFAM" id="SSF52540">
    <property type="entry name" value="P-loop containing nucleoside triphosphate hydrolases"/>
    <property type="match status" value="2"/>
</dbReference>
<evidence type="ECO:0000256" key="2">
    <source>
        <dbReference type="ARBA" id="ARBA00022737"/>
    </source>
</evidence>
<comment type="caution">
    <text evidence="10">The sequence shown here is derived from an EMBL/GenBank/DDBJ whole genome shotgun (WGS) entry which is preliminary data.</text>
</comment>
<evidence type="ECO:0000313" key="10">
    <source>
        <dbReference type="EMBL" id="MFG6489775.1"/>
    </source>
</evidence>
<keyword evidence="4" id="KW-0067">ATP-binding</keyword>
<dbReference type="InterPro" id="IPR004176">
    <property type="entry name" value="Clp_R_N"/>
</dbReference>
<feature type="domain" description="Clp R" evidence="9">
    <location>
        <begin position="10"/>
        <end position="156"/>
    </location>
</feature>
<dbReference type="InterPro" id="IPR017729">
    <property type="entry name" value="ATPase_T6SS_ClpV1"/>
</dbReference>
<organism evidence="10 11">
    <name type="scientific">Pelomonas candidula</name>
    <dbReference type="NCBI Taxonomy" id="3299025"/>
    <lineage>
        <taxon>Bacteria</taxon>
        <taxon>Pseudomonadati</taxon>
        <taxon>Pseudomonadota</taxon>
        <taxon>Betaproteobacteria</taxon>
        <taxon>Burkholderiales</taxon>
        <taxon>Sphaerotilaceae</taxon>
        <taxon>Roseateles</taxon>
    </lineage>
</organism>
<dbReference type="InterPro" id="IPR050130">
    <property type="entry name" value="ClpA_ClpB"/>
</dbReference>
<keyword evidence="11" id="KW-1185">Reference proteome</keyword>
<dbReference type="Gene3D" id="1.10.8.60">
    <property type="match status" value="1"/>
</dbReference>
<name>A0ABW7HIT4_9BURK</name>
<dbReference type="InterPro" id="IPR036628">
    <property type="entry name" value="Clp_N_dom_sf"/>
</dbReference>
<dbReference type="EMBL" id="JBIGIC010000015">
    <property type="protein sequence ID" value="MFG6489775.1"/>
    <property type="molecule type" value="Genomic_DNA"/>
</dbReference>
<dbReference type="InterPro" id="IPR003959">
    <property type="entry name" value="ATPase_AAA_core"/>
</dbReference>
<dbReference type="PROSITE" id="PS00870">
    <property type="entry name" value="CLPAB_1"/>
    <property type="match status" value="1"/>
</dbReference>
<keyword evidence="3" id="KW-0547">Nucleotide-binding</keyword>
<evidence type="ECO:0000256" key="3">
    <source>
        <dbReference type="ARBA" id="ARBA00022741"/>
    </source>
</evidence>
<feature type="region of interest" description="Disordered" evidence="8">
    <location>
        <begin position="156"/>
        <end position="178"/>
    </location>
</feature>
<dbReference type="Pfam" id="PF23569">
    <property type="entry name" value="NBD_SMAX1"/>
    <property type="match status" value="1"/>
</dbReference>
<dbReference type="SMART" id="SM01086">
    <property type="entry name" value="ClpB_D2-small"/>
    <property type="match status" value="1"/>
</dbReference>
<evidence type="ECO:0000256" key="7">
    <source>
        <dbReference type="PROSITE-ProRule" id="PRU01251"/>
    </source>
</evidence>
<evidence type="ECO:0000256" key="8">
    <source>
        <dbReference type="SAM" id="MobiDB-lite"/>
    </source>
</evidence>
<dbReference type="Pfam" id="PF07724">
    <property type="entry name" value="AAA_2"/>
    <property type="match status" value="1"/>
</dbReference>
<evidence type="ECO:0000256" key="5">
    <source>
        <dbReference type="ARBA" id="ARBA00023186"/>
    </source>
</evidence>
<evidence type="ECO:0000259" key="9">
    <source>
        <dbReference type="PROSITE" id="PS51903"/>
    </source>
</evidence>
<dbReference type="PANTHER" id="PTHR11638:SF184">
    <property type="entry name" value="ATPASE WITH CHAPERONE ACTIVITY"/>
    <property type="match status" value="1"/>
</dbReference>
<dbReference type="Proteomes" id="UP001606134">
    <property type="component" value="Unassembled WGS sequence"/>
</dbReference>
<dbReference type="CDD" id="cd00009">
    <property type="entry name" value="AAA"/>
    <property type="match status" value="1"/>
</dbReference>
<comment type="similarity">
    <text evidence="1">Belongs to the ClpA/ClpB family.</text>
</comment>
<evidence type="ECO:0000256" key="4">
    <source>
        <dbReference type="ARBA" id="ARBA00022840"/>
    </source>
</evidence>
<comment type="function">
    <text evidence="6">Part of a stress-induced multi-chaperone system, it is involved in the recovery of the cell from heat-induced damage, in cooperation with DnaK, DnaJ and GrpE. Acts before DnaK, in the processing of protein aggregates. Protein binding stimulates the ATPase activity; ATP hydrolysis unfolds the denatured protein aggregates, which probably helps expose new hydrophobic binding sites on the surface of ClpB-bound aggregates, contributing to the solubilization and refolding of denatured protein aggregates by DnaK.</text>
</comment>
<keyword evidence="5" id="KW-0143">Chaperone</keyword>
<evidence type="ECO:0000256" key="6">
    <source>
        <dbReference type="ARBA" id="ARBA00025613"/>
    </source>
</evidence>
<dbReference type="PRINTS" id="PR00300">
    <property type="entry name" value="CLPPROTEASEA"/>
</dbReference>
<dbReference type="InterPro" id="IPR019489">
    <property type="entry name" value="Clp_ATPase_C"/>
</dbReference>
<dbReference type="InterPro" id="IPR027417">
    <property type="entry name" value="P-loop_NTPase"/>
</dbReference>
<keyword evidence="2 7" id="KW-0677">Repeat</keyword>
<dbReference type="Pfam" id="PF10431">
    <property type="entry name" value="ClpB_D2-small"/>
    <property type="match status" value="1"/>
</dbReference>
<accession>A0ABW7HIT4</accession>
<evidence type="ECO:0000256" key="1">
    <source>
        <dbReference type="ARBA" id="ARBA00008675"/>
    </source>
</evidence>
<dbReference type="InterPro" id="IPR058680">
    <property type="entry name" value="NBD_SMAX1-like"/>
</dbReference>
<dbReference type="NCBIfam" id="TIGR03345">
    <property type="entry name" value="VI_ClpV1"/>
    <property type="match status" value="1"/>
</dbReference>
<proteinExistence type="inferred from homology"/>
<dbReference type="InterPro" id="IPR003593">
    <property type="entry name" value="AAA+_ATPase"/>
</dbReference>
<dbReference type="Gene3D" id="1.10.1780.10">
    <property type="entry name" value="Clp, N-terminal domain"/>
    <property type="match status" value="1"/>
</dbReference>